<gene>
    <name evidence="1" type="ORF">PGT21_003447</name>
    <name evidence="2" type="ORF">PGTUg99_017810</name>
</gene>
<dbReference type="Proteomes" id="UP000324748">
    <property type="component" value="Unassembled WGS sequence"/>
</dbReference>
<comment type="caution">
    <text evidence="1">The sequence shown here is derived from an EMBL/GenBank/DDBJ whole genome shotgun (WGS) entry which is preliminary data.</text>
</comment>
<evidence type="ECO:0000313" key="1">
    <source>
        <dbReference type="EMBL" id="KAA1065565.1"/>
    </source>
</evidence>
<dbReference type="EMBL" id="VSWC01000196">
    <property type="protein sequence ID" value="KAA1065565.1"/>
    <property type="molecule type" value="Genomic_DNA"/>
</dbReference>
<protein>
    <submittedName>
        <fullName evidence="1">Uncharacterized protein</fullName>
    </submittedName>
</protein>
<reference evidence="3 4" key="1">
    <citation type="submission" date="2019-05" db="EMBL/GenBank/DDBJ databases">
        <title>Emergence of the Ug99 lineage of the wheat stem rust pathogen through somatic hybridization.</title>
        <authorList>
            <person name="Li F."/>
            <person name="Upadhyaya N.M."/>
            <person name="Sperschneider J."/>
            <person name="Matny O."/>
            <person name="Nguyen-Phuc H."/>
            <person name="Mago R."/>
            <person name="Raley C."/>
            <person name="Miller M.E."/>
            <person name="Silverstein K.A.T."/>
            <person name="Henningsen E."/>
            <person name="Hirsch C.D."/>
            <person name="Visser B."/>
            <person name="Pretorius Z.A."/>
            <person name="Steffenson B.J."/>
            <person name="Schwessinger B."/>
            <person name="Dodds P.N."/>
            <person name="Figueroa M."/>
        </authorList>
    </citation>
    <scope>NUCLEOTIDE SEQUENCE [LARGE SCALE GENOMIC DNA]</scope>
    <source>
        <strain evidence="1">21-0</strain>
        <strain evidence="2 4">Ug99</strain>
    </source>
</reference>
<sequence>MIVSATFCPIIGLSEITSKKSPISPSSTWSRVYIVQSKNRKTSSQGGEHCLAPPQVLPLSAHRQIQTPRRSLFVLLRHP</sequence>
<name>A0A5B0LMJ2_PUCGR</name>
<evidence type="ECO:0000313" key="4">
    <source>
        <dbReference type="Proteomes" id="UP000325313"/>
    </source>
</evidence>
<dbReference type="EMBL" id="VDEP01000443">
    <property type="protein sequence ID" value="KAA1079982.1"/>
    <property type="molecule type" value="Genomic_DNA"/>
</dbReference>
<keyword evidence="3" id="KW-1185">Reference proteome</keyword>
<proteinExistence type="predicted"/>
<evidence type="ECO:0000313" key="2">
    <source>
        <dbReference type="EMBL" id="KAA1079982.1"/>
    </source>
</evidence>
<dbReference type="Proteomes" id="UP000325313">
    <property type="component" value="Unassembled WGS sequence"/>
</dbReference>
<organism evidence="1 3">
    <name type="scientific">Puccinia graminis f. sp. tritici</name>
    <dbReference type="NCBI Taxonomy" id="56615"/>
    <lineage>
        <taxon>Eukaryota</taxon>
        <taxon>Fungi</taxon>
        <taxon>Dikarya</taxon>
        <taxon>Basidiomycota</taxon>
        <taxon>Pucciniomycotina</taxon>
        <taxon>Pucciniomycetes</taxon>
        <taxon>Pucciniales</taxon>
        <taxon>Pucciniaceae</taxon>
        <taxon>Puccinia</taxon>
    </lineage>
</organism>
<accession>A0A5B0LMJ2</accession>
<dbReference type="AlphaFoldDB" id="A0A5B0LMJ2"/>
<evidence type="ECO:0000313" key="3">
    <source>
        <dbReference type="Proteomes" id="UP000324748"/>
    </source>
</evidence>